<dbReference type="EMBL" id="AQGS01000677">
    <property type="protein sequence ID" value="EPS37250.1"/>
    <property type="molecule type" value="Genomic_DNA"/>
</dbReference>
<dbReference type="STRING" id="1284197.S8A2L2"/>
<reference evidence="3 4" key="1">
    <citation type="journal article" date="2013" name="PLoS Genet.">
        <title>Genomic mechanisms accounting for the adaptation to parasitism in nematode-trapping fungi.</title>
        <authorList>
            <person name="Meerupati T."/>
            <person name="Andersson K.M."/>
            <person name="Friman E."/>
            <person name="Kumar D."/>
            <person name="Tunlid A."/>
            <person name="Ahren D."/>
        </authorList>
    </citation>
    <scope>NUCLEOTIDE SEQUENCE [LARGE SCALE GENOMIC DNA]</scope>
    <source>
        <strain evidence="3 4">CBS 200.50</strain>
    </source>
</reference>
<evidence type="ECO:0000313" key="3">
    <source>
        <dbReference type="EMBL" id="EPS37250.1"/>
    </source>
</evidence>
<comment type="caution">
    <text evidence="3">The sequence shown here is derived from an EMBL/GenBank/DDBJ whole genome shotgun (WGS) entry which is preliminary data.</text>
</comment>
<gene>
    <name evidence="3" type="ORF">H072_9061</name>
</gene>
<sequence length="1428" mass="159760">MDDFPFPVDPKTLKTAKTLDIDDLQAVVDNTAPYSNSNSEVEEHAYLAYVLATRSNSTEPLSDVIDLLETWLQGSPENHPDRARRVKLGEFLKGKLSELEEDENEDEEENEEDDEGDESGWESCSNSGSGSGSGSGSDSGSDSSSDSETREFGESDIILSIIILKVENTIKNTKLGDPDYLDLLSVLYKLVEARYDQSKDIHDIDRALWAAETIFDNTPADHPDYLMRLHNIAGLLGEKFDKAKDERALDRAIRITNKVLRKIPTDDELFIQMRLNLCSLLCDRFSATGKAKDLKAAREIFEAAKALGSAKCDSFRQKALEDLVTDLTKMIDAAKTDLADPSYTGFPRTVKLNILYSLLESFDMVPENKVSIKELLDIEIDTDGEVDDDGSISGLGRLLVMRYHRGDESGDIGRAIKLINRAVEIDDFAFSSLGSVLLDLGYALDDNVMDSSSMKYIKKLVDVTEMVLQSIDEDAPGYISYWDDVPPHDHIASWLTTIDVVAPDLETIEFPVSLMDRVIEILRVALPTSDENSPTCISLQVSLALWLVRRFNETGEDGNLSVALEILEKAIYHLSETNYEEWEIAILIRFLFKSIAGQWAMRRQEGGEFVDLAVRVGSLTVDYIDKQPPKPEYDADKAKVLNCLANILLTRASITQRPEDYGDAIKTMQRSIDGLPFDPEGHGSDIISLGLAIFTQVKKPGMQKHVDRWMVLADKLLTDHLDSVPLELSSLIYSYKFEFRGDVSNLDKAIELRNHYLEKDPIVLGHDSHISVGFSHLGQCYGRKYERLKNVKDLDNAIEALEKSIASVVDEPLHQDNVPAATLALGKLLMSRFDRTHQEKDLYHAEAIYRGVWDSACCDMKSRLDIGNALLRCVAKRPPAKINLEEVNDLLKEIVHLLSSVTSRSLRNIDKQQLLADYNGTASLASSVAVMIGKKPADALKVLEQGRGIIAGLALELGVDTEKLEKQDSELATQFKMLRDLLGIPFDGNIEALLNEGALMRESEKRQRKNVEDEFDEVLKNIRTRPGFESFLLPVDETQFMAAAESSKIVVLNMISDQCEVFLVEKHQIRVIVLKPVYSSEVEEKVEALKGSDESEVWGALEWLWNIFASPILEALDIKGPPVDGIWPRICWIPTGDLNRLPLHAAGKHLDGNETVMDRVISSYSLSIKALIYGRQSGSATKSSQNALLIAMPKTMEHFDLPFAQQEVDILKNLCSSMQLTTVIPQQNQRNEVLKHITDCKIFHFAGHGSLDRSDPSQSFLMLDDWKSAPLTVEQLWDHKIPENRPFLAFLSACSTGASSDSKLKDESIHLVSAFQLSGFRHVIGTLWEVNDEVCVEVARIFYETLRDEGTTDEIVSLGLHRALLELRLKGVESTGVRAAEIKRRTSVRGDDITEESGVRGERDARNAKRVQLDQVNFSWIPYIHYGV</sequence>
<reference evidence="4" key="2">
    <citation type="submission" date="2013-04" db="EMBL/GenBank/DDBJ databases">
        <title>Genomic mechanisms accounting for the adaptation to parasitism in nematode-trapping fungi.</title>
        <authorList>
            <person name="Ahren D.G."/>
        </authorList>
    </citation>
    <scope>NUCLEOTIDE SEQUENCE [LARGE SCALE GENOMIC DNA]</scope>
    <source>
        <strain evidence="4">CBS 200.50</strain>
    </source>
</reference>
<feature type="region of interest" description="Disordered" evidence="1">
    <location>
        <begin position="95"/>
        <end position="151"/>
    </location>
</feature>
<keyword evidence="4" id="KW-1185">Reference proteome</keyword>
<evidence type="ECO:0000256" key="1">
    <source>
        <dbReference type="SAM" id="MobiDB-lite"/>
    </source>
</evidence>
<dbReference type="Pfam" id="PF12770">
    <property type="entry name" value="CHAT"/>
    <property type="match status" value="1"/>
</dbReference>
<organism evidence="3 4">
    <name type="scientific">Dactylellina haptotyla (strain CBS 200.50)</name>
    <name type="common">Nematode-trapping fungus</name>
    <name type="synonym">Monacrosporium haptotylum</name>
    <dbReference type="NCBI Taxonomy" id="1284197"/>
    <lineage>
        <taxon>Eukaryota</taxon>
        <taxon>Fungi</taxon>
        <taxon>Dikarya</taxon>
        <taxon>Ascomycota</taxon>
        <taxon>Pezizomycotina</taxon>
        <taxon>Orbiliomycetes</taxon>
        <taxon>Orbiliales</taxon>
        <taxon>Orbiliaceae</taxon>
        <taxon>Dactylellina</taxon>
    </lineage>
</organism>
<evidence type="ECO:0000313" key="4">
    <source>
        <dbReference type="Proteomes" id="UP000015100"/>
    </source>
</evidence>
<evidence type="ECO:0000259" key="2">
    <source>
        <dbReference type="Pfam" id="PF12770"/>
    </source>
</evidence>
<dbReference type="OrthoDB" id="9991317at2759"/>
<accession>S8A2L2</accession>
<dbReference type="Proteomes" id="UP000015100">
    <property type="component" value="Unassembled WGS sequence"/>
</dbReference>
<dbReference type="Gene3D" id="1.25.40.10">
    <property type="entry name" value="Tetratricopeptide repeat domain"/>
    <property type="match status" value="1"/>
</dbReference>
<dbReference type="eggNOG" id="KOG4626">
    <property type="taxonomic scope" value="Eukaryota"/>
</dbReference>
<dbReference type="InterPro" id="IPR024983">
    <property type="entry name" value="CHAT_dom"/>
</dbReference>
<proteinExistence type="predicted"/>
<feature type="domain" description="CHAT" evidence="2">
    <location>
        <begin position="1101"/>
        <end position="1368"/>
    </location>
</feature>
<feature type="compositionally biased region" description="Acidic residues" evidence="1">
    <location>
        <begin position="99"/>
        <end position="120"/>
    </location>
</feature>
<dbReference type="HOGENOM" id="CLU_001305_0_0_1"/>
<dbReference type="InterPro" id="IPR011990">
    <property type="entry name" value="TPR-like_helical_dom_sf"/>
</dbReference>
<name>S8A2L2_DACHA</name>
<protein>
    <recommendedName>
        <fullName evidence="2">CHAT domain-containing protein</fullName>
    </recommendedName>
</protein>